<evidence type="ECO:0008006" key="3">
    <source>
        <dbReference type="Google" id="ProtNLM"/>
    </source>
</evidence>
<reference evidence="2" key="1">
    <citation type="submission" date="2017-10" db="EMBL/GenBank/DDBJ databases">
        <title>Rapid genome shrinkage in a self-fertile nematode reveals novel sperm competition proteins.</title>
        <authorList>
            <person name="Yin D."/>
            <person name="Schwarz E.M."/>
            <person name="Thomas C.G."/>
            <person name="Felde R.L."/>
            <person name="Korf I.F."/>
            <person name="Cutter A.D."/>
            <person name="Schartner C.M."/>
            <person name="Ralston E.J."/>
            <person name="Meyer B.J."/>
            <person name="Haag E.S."/>
        </authorList>
    </citation>
    <scope>NUCLEOTIDE SEQUENCE [LARGE SCALE GENOMIC DNA]</scope>
    <source>
        <strain evidence="2">JU1422</strain>
    </source>
</reference>
<protein>
    <recommendedName>
        <fullName evidence="3">Ubiquitin-like domain-containing protein</fullName>
    </recommendedName>
</protein>
<comment type="caution">
    <text evidence="1">The sequence shown here is derived from an EMBL/GenBank/DDBJ whole genome shotgun (WGS) entry which is preliminary data.</text>
</comment>
<dbReference type="AlphaFoldDB" id="A0A2G5SYB1"/>
<dbReference type="PANTHER" id="PTHR33651:SF3">
    <property type="entry name" value="PHAGE PROTEIN"/>
    <property type="match status" value="1"/>
</dbReference>
<dbReference type="PANTHER" id="PTHR33651">
    <property type="entry name" value="PROTEIN CBG06246"/>
    <property type="match status" value="1"/>
</dbReference>
<keyword evidence="2" id="KW-1185">Reference proteome</keyword>
<name>A0A2G5SYB1_9PELO</name>
<evidence type="ECO:0000313" key="1">
    <source>
        <dbReference type="EMBL" id="PIC20114.1"/>
    </source>
</evidence>
<dbReference type="OrthoDB" id="5837989at2759"/>
<accession>A0A2G5SYB1</accession>
<proteinExistence type="predicted"/>
<organism evidence="1 2">
    <name type="scientific">Caenorhabditis nigoni</name>
    <dbReference type="NCBI Taxonomy" id="1611254"/>
    <lineage>
        <taxon>Eukaryota</taxon>
        <taxon>Metazoa</taxon>
        <taxon>Ecdysozoa</taxon>
        <taxon>Nematoda</taxon>
        <taxon>Chromadorea</taxon>
        <taxon>Rhabditida</taxon>
        <taxon>Rhabditina</taxon>
        <taxon>Rhabditomorpha</taxon>
        <taxon>Rhabditoidea</taxon>
        <taxon>Rhabditidae</taxon>
        <taxon>Peloderinae</taxon>
        <taxon>Caenorhabditis</taxon>
    </lineage>
</organism>
<dbReference type="Proteomes" id="UP000230233">
    <property type="component" value="Chromosome X"/>
</dbReference>
<gene>
    <name evidence="1" type="primary">Cni-F23C8.3</name>
    <name evidence="1" type="synonym">Cnig_chr_X.g25418</name>
    <name evidence="1" type="ORF">B9Z55_025418</name>
</gene>
<dbReference type="EMBL" id="PDUG01000006">
    <property type="protein sequence ID" value="PIC20114.1"/>
    <property type="molecule type" value="Genomic_DNA"/>
</dbReference>
<sequence length="403" mass="46870">MVYMTIRLVGGEEDKFFRRIVLDSQIKLDELMKEIQSVTIIPPEFQQIEFRSEELPDNLHPLESINDFENIVVKHSHLCHWNAYLNHVKKFNEAQEDETKQNSAESAQRLYNKLSGSSFFIVYPYFDIAVTKHHKPISKYLDKHARWIEDAVKNFFALSMFNRQNPEIEFEETISEKLPAVICKITVNSITHKYKITALNNAGKISQASRWDDDLIELYCYKLLESIGVGPRIVIIPHCVASELILYIGSEWLSDFQSFNSTEQATTTEITHAVVQMHLLAVILSLCDIHEENSGLNANSDPIILDFIMSNYRDPKNRFLYDNNIICSIRARDVLLNCDSTTRLQIAKDAIRKWNLMDKLGKVLELMDKEDFCRKMSDFDKKKQDLDQFVENVRSNIVEFSRD</sequence>
<evidence type="ECO:0000313" key="2">
    <source>
        <dbReference type="Proteomes" id="UP000230233"/>
    </source>
</evidence>